<dbReference type="EMBL" id="JACHIT010000001">
    <property type="protein sequence ID" value="MBB5913738.1"/>
    <property type="molecule type" value="Genomic_DNA"/>
</dbReference>
<evidence type="ECO:0000256" key="2">
    <source>
        <dbReference type="SAM" id="Phobius"/>
    </source>
</evidence>
<keyword evidence="2" id="KW-1133">Transmembrane helix</keyword>
<feature type="region of interest" description="Disordered" evidence="1">
    <location>
        <begin position="1"/>
        <end position="32"/>
    </location>
</feature>
<accession>A0A7W9PDL9</accession>
<feature type="compositionally biased region" description="Low complexity" evidence="1">
    <location>
        <begin position="1"/>
        <end position="25"/>
    </location>
</feature>
<name>A0A7W9PDL9_9NOCA</name>
<sequence>MPVLSAAAEGAGPSPRSGAPAPAEAGRYDGSEPAEALPIRPLTFREALDLPFAVLQAHVRVLAGLLGVAYLIAVGAVAAITAAGSAATGGSDAGTAWAAVLSTAVFAWLLRWYARGCTAAAGSASVHGDSVTWRSVLRRLGATAGPVLRYRIVSTALAMGVLVLGAVLIVTILPALAWLGWLHARRCLTVPVLVEETATYRQAAARAKTLAAGAEWRLAGLWLALRALLLVLVVPLLGVTLFVAGFSGTHRWATIVLATATALFVALLAEVMQAAADVVSYVDRRCRRDGWDIRVPLPPDANRAAAG</sequence>
<feature type="transmembrane region" description="Helical" evidence="2">
    <location>
        <begin position="61"/>
        <end position="83"/>
    </location>
</feature>
<feature type="transmembrane region" description="Helical" evidence="2">
    <location>
        <begin position="252"/>
        <end position="279"/>
    </location>
</feature>
<evidence type="ECO:0000313" key="3">
    <source>
        <dbReference type="EMBL" id="MBB5913738.1"/>
    </source>
</evidence>
<reference evidence="3 4" key="1">
    <citation type="submission" date="2020-08" db="EMBL/GenBank/DDBJ databases">
        <title>Sequencing the genomes of 1000 actinobacteria strains.</title>
        <authorList>
            <person name="Klenk H.-P."/>
        </authorList>
    </citation>
    <scope>NUCLEOTIDE SEQUENCE [LARGE SCALE GENOMIC DNA]</scope>
    <source>
        <strain evidence="3 4">DSM 43582</strain>
    </source>
</reference>
<dbReference type="RefSeq" id="WP_246829427.1">
    <property type="nucleotide sequence ID" value="NZ_JACHIT010000001.1"/>
</dbReference>
<protein>
    <submittedName>
        <fullName evidence="3">Uncharacterized protein</fullName>
    </submittedName>
</protein>
<evidence type="ECO:0000256" key="1">
    <source>
        <dbReference type="SAM" id="MobiDB-lite"/>
    </source>
</evidence>
<comment type="caution">
    <text evidence="3">The sequence shown here is derived from an EMBL/GenBank/DDBJ whole genome shotgun (WGS) entry which is preliminary data.</text>
</comment>
<keyword evidence="4" id="KW-1185">Reference proteome</keyword>
<evidence type="ECO:0000313" key="4">
    <source>
        <dbReference type="Proteomes" id="UP000540412"/>
    </source>
</evidence>
<feature type="transmembrane region" description="Helical" evidence="2">
    <location>
        <begin position="95"/>
        <end position="114"/>
    </location>
</feature>
<dbReference type="Proteomes" id="UP000540412">
    <property type="component" value="Unassembled WGS sequence"/>
</dbReference>
<keyword evidence="2" id="KW-0472">Membrane</keyword>
<dbReference type="AlphaFoldDB" id="A0A7W9PDL9"/>
<feature type="transmembrane region" description="Helical" evidence="2">
    <location>
        <begin position="227"/>
        <end position="246"/>
    </location>
</feature>
<keyword evidence="2" id="KW-0812">Transmembrane</keyword>
<gene>
    <name evidence="3" type="ORF">BJY24_002605</name>
</gene>
<feature type="transmembrane region" description="Helical" evidence="2">
    <location>
        <begin position="156"/>
        <end position="179"/>
    </location>
</feature>
<proteinExistence type="predicted"/>
<organism evidence="3 4">
    <name type="scientific">Nocardia transvalensis</name>
    <dbReference type="NCBI Taxonomy" id="37333"/>
    <lineage>
        <taxon>Bacteria</taxon>
        <taxon>Bacillati</taxon>
        <taxon>Actinomycetota</taxon>
        <taxon>Actinomycetes</taxon>
        <taxon>Mycobacteriales</taxon>
        <taxon>Nocardiaceae</taxon>
        <taxon>Nocardia</taxon>
    </lineage>
</organism>